<gene>
    <name evidence="2" type="ORF">DR950_40300</name>
</gene>
<reference evidence="2 3" key="1">
    <citation type="submission" date="2018-08" db="EMBL/GenBank/DDBJ databases">
        <title>Diversity &amp; Physiological Properties of Lignin-Decomposing Actinobacteria from Soil.</title>
        <authorList>
            <person name="Roh S.G."/>
            <person name="Kim S.B."/>
        </authorList>
    </citation>
    <scope>NUCLEOTIDE SEQUENCE [LARGE SCALE GENOMIC DNA]</scope>
    <source>
        <strain evidence="2 3">MMS17-GH009</strain>
    </source>
</reference>
<feature type="domain" description="Berberine/berberine-like" evidence="1">
    <location>
        <begin position="23"/>
        <end position="48"/>
    </location>
</feature>
<evidence type="ECO:0000313" key="3">
    <source>
        <dbReference type="Proteomes" id="UP000263377"/>
    </source>
</evidence>
<sequence length="54" mass="6035">MPMMLSTVMTSSNLCWWTSRSVSDYARLAAVEKAYDPANVLRGNLSIRPEGDEL</sequence>
<dbReference type="Pfam" id="PF08031">
    <property type="entry name" value="BBE"/>
    <property type="match status" value="1"/>
</dbReference>
<dbReference type="AlphaFoldDB" id="A0A372ZIB8"/>
<comment type="caution">
    <text evidence="2">The sequence shown here is derived from an EMBL/GenBank/DDBJ whole genome shotgun (WGS) entry which is preliminary data.</text>
</comment>
<keyword evidence="3" id="KW-1185">Reference proteome</keyword>
<name>A0A372ZIB8_9ACTN</name>
<evidence type="ECO:0000259" key="1">
    <source>
        <dbReference type="Pfam" id="PF08031"/>
    </source>
</evidence>
<dbReference type="EMBL" id="QVIG01000003">
    <property type="protein sequence ID" value="RGD55588.1"/>
    <property type="molecule type" value="Genomic_DNA"/>
</dbReference>
<dbReference type="Proteomes" id="UP000263377">
    <property type="component" value="Unassembled WGS sequence"/>
</dbReference>
<dbReference type="InterPro" id="IPR012951">
    <property type="entry name" value="BBE"/>
</dbReference>
<dbReference type="RefSeq" id="WP_117492926.1">
    <property type="nucleotide sequence ID" value="NZ_QVIG01000003.1"/>
</dbReference>
<accession>A0A372ZIB8</accession>
<organism evidence="2 3">
    <name type="scientific">Kitasatospora xanthocidica</name>
    <dbReference type="NCBI Taxonomy" id="83382"/>
    <lineage>
        <taxon>Bacteria</taxon>
        <taxon>Bacillati</taxon>
        <taxon>Actinomycetota</taxon>
        <taxon>Actinomycetes</taxon>
        <taxon>Kitasatosporales</taxon>
        <taxon>Streptomycetaceae</taxon>
        <taxon>Kitasatospora</taxon>
    </lineage>
</organism>
<evidence type="ECO:0000313" key="2">
    <source>
        <dbReference type="EMBL" id="RGD55588.1"/>
    </source>
</evidence>
<protein>
    <recommendedName>
        <fullName evidence="1">Berberine/berberine-like domain-containing protein</fullName>
    </recommendedName>
</protein>
<dbReference type="GO" id="GO:0016491">
    <property type="term" value="F:oxidoreductase activity"/>
    <property type="evidence" value="ECO:0007669"/>
    <property type="project" value="InterPro"/>
</dbReference>
<proteinExistence type="predicted"/>
<dbReference type="GO" id="GO:0050660">
    <property type="term" value="F:flavin adenine dinucleotide binding"/>
    <property type="evidence" value="ECO:0007669"/>
    <property type="project" value="InterPro"/>
</dbReference>